<organism evidence="2 4">
    <name type="scientific">Mus musculus</name>
    <name type="common">Mouse</name>
    <dbReference type="NCBI Taxonomy" id="10090"/>
    <lineage>
        <taxon>Eukaryota</taxon>
        <taxon>Metazoa</taxon>
        <taxon>Chordata</taxon>
        <taxon>Craniata</taxon>
        <taxon>Vertebrata</taxon>
        <taxon>Euteleostomi</taxon>
        <taxon>Mammalia</taxon>
        <taxon>Eutheria</taxon>
        <taxon>Euarchontoglires</taxon>
        <taxon>Glires</taxon>
        <taxon>Rodentia</taxon>
        <taxon>Myomorpha</taxon>
        <taxon>Muroidea</taxon>
        <taxon>Muridae</taxon>
        <taxon>Murinae</taxon>
        <taxon>Mus</taxon>
        <taxon>Mus</taxon>
    </lineage>
</organism>
<dbReference type="Antibodypedia" id="126">
    <property type="antibodies" value="186 antibodies from 20 providers"/>
</dbReference>
<name>A0A1Y7VIW1_MOUSE</name>
<evidence type="ECO:0000313" key="3">
    <source>
        <dbReference type="MGI" id="MGI:1289280"/>
    </source>
</evidence>
<dbReference type="ProteomicsDB" id="314595"/>
<evidence type="ECO:0000313" key="2">
    <source>
        <dbReference type="Ensembl" id="ENSMUSP00000152160.2"/>
    </source>
</evidence>
<dbReference type="OrthoDB" id="5977959at2759"/>
<accession>A0A1Y7VIW1</accession>
<evidence type="ECO:0000256" key="1">
    <source>
        <dbReference type="SAM" id="MobiDB-lite"/>
    </source>
</evidence>
<feature type="region of interest" description="Disordered" evidence="1">
    <location>
        <begin position="66"/>
        <end position="96"/>
    </location>
</feature>
<dbReference type="AGR" id="MGI:1289280"/>
<gene>
    <name evidence="2 3" type="primary">Zfp410</name>
</gene>
<evidence type="ECO:0000313" key="4">
    <source>
        <dbReference type="Proteomes" id="UP000000589"/>
    </source>
</evidence>
<dbReference type="ExpressionAtlas" id="A0A1Y7VIW1">
    <property type="expression patterns" value="baseline and differential"/>
</dbReference>
<dbReference type="AlphaFoldDB" id="A0A1Y7VIW1"/>
<reference evidence="2" key="4">
    <citation type="submission" date="2025-09" db="UniProtKB">
        <authorList>
            <consortium name="Ensembl"/>
        </authorList>
    </citation>
    <scope>IDENTIFICATION</scope>
    <source>
        <strain evidence="2">C57BL/6J</strain>
    </source>
</reference>
<sequence>MLSDELESKPELLVQFVQNTSIPLGQGLVESEAKDITCLSLLPVTEASECSRLMLPGGPFFSCFEEPSGECGPRRRRDKGSDCTEVPRVPDHTRVA</sequence>
<reference evidence="2 4" key="1">
    <citation type="journal article" date="2009" name="PLoS Biol.">
        <title>Lineage-specific biology revealed by a finished genome assembly of the mouse.</title>
        <authorList>
            <consortium name="Mouse Genome Sequencing Consortium"/>
            <person name="Church D.M."/>
            <person name="Goodstadt L."/>
            <person name="Hillier L.W."/>
            <person name="Zody M.C."/>
            <person name="Goldstein S."/>
            <person name="She X."/>
            <person name="Bult C.J."/>
            <person name="Agarwala R."/>
            <person name="Cherry J.L."/>
            <person name="DiCuccio M."/>
            <person name="Hlavina W."/>
            <person name="Kapustin Y."/>
            <person name="Meric P."/>
            <person name="Maglott D."/>
            <person name="Birtle Z."/>
            <person name="Marques A.C."/>
            <person name="Graves T."/>
            <person name="Zhou S."/>
            <person name="Teague B."/>
            <person name="Potamousis K."/>
            <person name="Churas C."/>
            <person name="Place M."/>
            <person name="Herschleb J."/>
            <person name="Runnheim R."/>
            <person name="Forrest D."/>
            <person name="Amos-Landgraf J."/>
            <person name="Schwartz D.C."/>
            <person name="Cheng Z."/>
            <person name="Lindblad-Toh K."/>
            <person name="Eichler E.E."/>
            <person name="Ponting C.P."/>
        </authorList>
    </citation>
    <scope>NUCLEOTIDE SEQUENCE [LARGE SCALE GENOMIC DNA]</scope>
    <source>
        <strain evidence="2 4">C57BL/6J</strain>
    </source>
</reference>
<dbReference type="GeneTree" id="ENSGT00940000158098"/>
<dbReference type="Bgee" id="ENSMUSG00000042472">
    <property type="expression patterns" value="Expressed in metanephric loop of Henle and 265 other cell types or tissues"/>
</dbReference>
<dbReference type="Ensembl" id="ENSMUST00000222606.2">
    <property type="protein sequence ID" value="ENSMUSP00000152160.2"/>
    <property type="gene ID" value="ENSMUSG00000042472.12"/>
</dbReference>
<proteinExistence type="predicted"/>
<reference evidence="2" key="3">
    <citation type="submission" date="2025-08" db="UniProtKB">
        <authorList>
            <consortium name="Ensembl"/>
        </authorList>
    </citation>
    <scope>IDENTIFICATION</scope>
    <source>
        <strain evidence="2">C57BL/6J</strain>
    </source>
</reference>
<dbReference type="VEuPathDB" id="HostDB:ENSMUSG00000042472"/>
<reference evidence="2 4" key="2">
    <citation type="journal article" date="2011" name="PLoS Biol.">
        <title>Modernizing reference genome assemblies.</title>
        <authorList>
            <person name="Church D.M."/>
            <person name="Schneider V.A."/>
            <person name="Graves T."/>
            <person name="Auger K."/>
            <person name="Cunningham F."/>
            <person name="Bouk N."/>
            <person name="Chen H.C."/>
            <person name="Agarwala R."/>
            <person name="McLaren W.M."/>
            <person name="Ritchie G.R."/>
            <person name="Albracht D."/>
            <person name="Kremitzki M."/>
            <person name="Rock S."/>
            <person name="Kotkiewicz H."/>
            <person name="Kremitzki C."/>
            <person name="Wollam A."/>
            <person name="Trani L."/>
            <person name="Fulton L."/>
            <person name="Fulton R."/>
            <person name="Matthews L."/>
            <person name="Whitehead S."/>
            <person name="Chow W."/>
            <person name="Torrance J."/>
            <person name="Dunn M."/>
            <person name="Harden G."/>
            <person name="Threadgold G."/>
            <person name="Wood J."/>
            <person name="Collins J."/>
            <person name="Heath P."/>
            <person name="Griffiths G."/>
            <person name="Pelan S."/>
            <person name="Grafham D."/>
            <person name="Eichler E.E."/>
            <person name="Weinstock G."/>
            <person name="Mardis E.R."/>
            <person name="Wilson R.K."/>
            <person name="Howe K."/>
            <person name="Flicek P."/>
            <person name="Hubbard T."/>
        </authorList>
    </citation>
    <scope>NUCLEOTIDE SEQUENCE [LARGE SCALE GENOMIC DNA]</scope>
    <source>
        <strain evidence="2 4">C57BL/6J</strain>
    </source>
</reference>
<dbReference type="MGI" id="MGI:1289280">
    <property type="gene designation" value="Zfp410"/>
</dbReference>
<dbReference type="Proteomes" id="UP000000589">
    <property type="component" value="Chromosome 12"/>
</dbReference>
<protein>
    <submittedName>
        <fullName evidence="2">Zinc finger protein 410</fullName>
    </submittedName>
</protein>
<keyword evidence="4" id="KW-1185">Reference proteome</keyword>